<dbReference type="EnsemblPlants" id="TuG1812G0100001894.01.T02">
    <property type="protein sequence ID" value="TuG1812G0100001894.01.T02.cds314898"/>
    <property type="gene ID" value="TuG1812G0100001894.01"/>
</dbReference>
<dbReference type="Gramene" id="TuG1812G0100001894.01.T02">
    <property type="protein sequence ID" value="TuG1812G0100001894.01.T02.cds314898"/>
    <property type="gene ID" value="TuG1812G0100001894.01"/>
</dbReference>
<organism evidence="1 2">
    <name type="scientific">Triticum urartu</name>
    <name type="common">Red wild einkorn</name>
    <name type="synonym">Crithodium urartu</name>
    <dbReference type="NCBI Taxonomy" id="4572"/>
    <lineage>
        <taxon>Eukaryota</taxon>
        <taxon>Viridiplantae</taxon>
        <taxon>Streptophyta</taxon>
        <taxon>Embryophyta</taxon>
        <taxon>Tracheophyta</taxon>
        <taxon>Spermatophyta</taxon>
        <taxon>Magnoliopsida</taxon>
        <taxon>Liliopsida</taxon>
        <taxon>Poales</taxon>
        <taxon>Poaceae</taxon>
        <taxon>BOP clade</taxon>
        <taxon>Pooideae</taxon>
        <taxon>Triticodae</taxon>
        <taxon>Triticeae</taxon>
        <taxon>Triticinae</taxon>
        <taxon>Triticum</taxon>
    </lineage>
</organism>
<keyword evidence="2" id="KW-1185">Reference proteome</keyword>
<reference evidence="1" key="2">
    <citation type="submission" date="2018-03" db="EMBL/GenBank/DDBJ databases">
        <title>The Triticum urartu genome reveals the dynamic nature of wheat genome evolution.</title>
        <authorList>
            <person name="Ling H."/>
            <person name="Ma B."/>
            <person name="Shi X."/>
            <person name="Liu H."/>
            <person name="Dong L."/>
            <person name="Sun H."/>
            <person name="Cao Y."/>
            <person name="Gao Q."/>
            <person name="Zheng S."/>
            <person name="Li Y."/>
            <person name="Yu Y."/>
            <person name="Du H."/>
            <person name="Qi M."/>
            <person name="Li Y."/>
            <person name="Yu H."/>
            <person name="Cui Y."/>
            <person name="Wang N."/>
            <person name="Chen C."/>
            <person name="Wu H."/>
            <person name="Zhao Y."/>
            <person name="Zhang J."/>
            <person name="Li Y."/>
            <person name="Zhou W."/>
            <person name="Zhang B."/>
            <person name="Hu W."/>
            <person name="Eijk M."/>
            <person name="Tang J."/>
            <person name="Witsenboer H."/>
            <person name="Zhao S."/>
            <person name="Li Z."/>
            <person name="Zhang A."/>
            <person name="Wang D."/>
            <person name="Liang C."/>
        </authorList>
    </citation>
    <scope>NUCLEOTIDE SEQUENCE [LARGE SCALE GENOMIC DNA]</scope>
    <source>
        <strain evidence="1">cv. G1812</strain>
    </source>
</reference>
<sequence length="168" mass="18428">MELFVWVVTVLSVKSRDISYSICQGPPPSPCGLAFGHHLGLARLGILWPMQLQILGQKQRTTYPVDHGPTRRRLPSFRTGLACSRPVLPSVLPFANSLSNGCASFPPSRVFFLGKKTHEALVFVPPFSPSLPTVDRLERRHRVDLLPPRIVVAASRRSAGVKGGARQA</sequence>
<accession>A0A8R7JZD9</accession>
<dbReference type="AlphaFoldDB" id="A0A8R7JZD9"/>
<evidence type="ECO:0000313" key="1">
    <source>
        <dbReference type="EnsemblPlants" id="TuG1812G0100001894.01.T02.cds314898"/>
    </source>
</evidence>
<gene>
    <name evidence="1" type="primary">LOC125507713</name>
</gene>
<protein>
    <submittedName>
        <fullName evidence="1">Uncharacterized protein</fullName>
    </submittedName>
</protein>
<proteinExistence type="predicted"/>
<reference evidence="1" key="3">
    <citation type="submission" date="2022-06" db="UniProtKB">
        <authorList>
            <consortium name="EnsemblPlants"/>
        </authorList>
    </citation>
    <scope>IDENTIFICATION</scope>
</reference>
<name>A0A8R7JZD9_TRIUA</name>
<evidence type="ECO:0000313" key="2">
    <source>
        <dbReference type="Proteomes" id="UP000015106"/>
    </source>
</evidence>
<dbReference type="Proteomes" id="UP000015106">
    <property type="component" value="Chromosome 1"/>
</dbReference>
<reference evidence="2" key="1">
    <citation type="journal article" date="2013" name="Nature">
        <title>Draft genome of the wheat A-genome progenitor Triticum urartu.</title>
        <authorList>
            <person name="Ling H.Q."/>
            <person name="Zhao S."/>
            <person name="Liu D."/>
            <person name="Wang J."/>
            <person name="Sun H."/>
            <person name="Zhang C."/>
            <person name="Fan H."/>
            <person name="Li D."/>
            <person name="Dong L."/>
            <person name="Tao Y."/>
            <person name="Gao C."/>
            <person name="Wu H."/>
            <person name="Li Y."/>
            <person name="Cui Y."/>
            <person name="Guo X."/>
            <person name="Zheng S."/>
            <person name="Wang B."/>
            <person name="Yu K."/>
            <person name="Liang Q."/>
            <person name="Yang W."/>
            <person name="Lou X."/>
            <person name="Chen J."/>
            <person name="Feng M."/>
            <person name="Jian J."/>
            <person name="Zhang X."/>
            <person name="Luo G."/>
            <person name="Jiang Y."/>
            <person name="Liu J."/>
            <person name="Wang Z."/>
            <person name="Sha Y."/>
            <person name="Zhang B."/>
            <person name="Wu H."/>
            <person name="Tang D."/>
            <person name="Shen Q."/>
            <person name="Xue P."/>
            <person name="Zou S."/>
            <person name="Wang X."/>
            <person name="Liu X."/>
            <person name="Wang F."/>
            <person name="Yang Y."/>
            <person name="An X."/>
            <person name="Dong Z."/>
            <person name="Zhang K."/>
            <person name="Zhang X."/>
            <person name="Luo M.C."/>
            <person name="Dvorak J."/>
            <person name="Tong Y."/>
            <person name="Wang J."/>
            <person name="Yang H."/>
            <person name="Li Z."/>
            <person name="Wang D."/>
            <person name="Zhang A."/>
            <person name="Wang J."/>
        </authorList>
    </citation>
    <scope>NUCLEOTIDE SEQUENCE</scope>
    <source>
        <strain evidence="2">cv. G1812</strain>
    </source>
</reference>